<gene>
    <name evidence="2" type="ORF">SAMN05421630_114180</name>
</gene>
<dbReference type="AlphaFoldDB" id="A0A222VYB2"/>
<accession>A0A222VYB2</accession>
<dbReference type="SUPFAM" id="SSF46955">
    <property type="entry name" value="Putative DNA-binding domain"/>
    <property type="match status" value="1"/>
</dbReference>
<keyword evidence="1" id="KW-0238">DNA-binding</keyword>
<dbReference type="PROSITE" id="PS50937">
    <property type="entry name" value="HTH_MERR_2"/>
    <property type="match status" value="1"/>
</dbReference>
<evidence type="ECO:0000313" key="2">
    <source>
        <dbReference type="EMBL" id="SDD93178.1"/>
    </source>
</evidence>
<dbReference type="CDD" id="cd04780">
    <property type="entry name" value="HTH_MerR-like_sg5"/>
    <property type="match status" value="1"/>
</dbReference>
<dbReference type="PRINTS" id="PR00040">
    <property type="entry name" value="HTHMERR"/>
</dbReference>
<dbReference type="Pfam" id="PF13411">
    <property type="entry name" value="MerR_1"/>
    <property type="match status" value="1"/>
</dbReference>
<organism evidence="2 3">
    <name type="scientific">Prauserella marina</name>
    <dbReference type="NCBI Taxonomy" id="530584"/>
    <lineage>
        <taxon>Bacteria</taxon>
        <taxon>Bacillati</taxon>
        <taxon>Actinomycetota</taxon>
        <taxon>Actinomycetes</taxon>
        <taxon>Pseudonocardiales</taxon>
        <taxon>Pseudonocardiaceae</taxon>
        <taxon>Prauserella</taxon>
    </lineage>
</organism>
<dbReference type="KEGG" id="pmad:BAY61_03615"/>
<dbReference type="STRING" id="530584.SAMN05421630_114180"/>
<evidence type="ECO:0000313" key="3">
    <source>
        <dbReference type="Proteomes" id="UP000199494"/>
    </source>
</evidence>
<dbReference type="EMBL" id="FMZE01000014">
    <property type="protein sequence ID" value="SDD93178.1"/>
    <property type="molecule type" value="Genomic_DNA"/>
</dbReference>
<dbReference type="GO" id="GO:0003700">
    <property type="term" value="F:DNA-binding transcription factor activity"/>
    <property type="evidence" value="ECO:0007669"/>
    <property type="project" value="InterPro"/>
</dbReference>
<dbReference type="SMART" id="SM00422">
    <property type="entry name" value="HTH_MERR"/>
    <property type="match status" value="1"/>
</dbReference>
<dbReference type="InterPro" id="IPR000551">
    <property type="entry name" value="MerR-type_HTH_dom"/>
</dbReference>
<name>A0A222VYB2_9PSEU</name>
<dbReference type="PANTHER" id="PTHR30204">
    <property type="entry name" value="REDOX-CYCLING DRUG-SENSING TRANSCRIPTIONAL ACTIVATOR SOXR"/>
    <property type="match status" value="1"/>
</dbReference>
<keyword evidence="3" id="KW-1185">Reference proteome</keyword>
<dbReference type="InterPro" id="IPR009061">
    <property type="entry name" value="DNA-bd_dom_put_sf"/>
</dbReference>
<dbReference type="InterPro" id="IPR047057">
    <property type="entry name" value="MerR_fam"/>
</dbReference>
<sequence length="207" mass="22297">MRMAELSRESGVPVPTIKYYLREGILPPGERTSPNQARYDQSHVRRLKLVKAMLDVGGLSIADVHRMVAAIEQRTPTHDLLGITQQGLPRPEGGDDSRLAAARRRAEAVIEERAWKVEPDCPAATALAGVLATFAELGQPESGPWLSRLAEAADIVAEADLDSLSGVADTEAIIERALVGTVLGDTLFAVLRRLAQQNVSAARFGGR</sequence>
<evidence type="ECO:0000256" key="1">
    <source>
        <dbReference type="ARBA" id="ARBA00023125"/>
    </source>
</evidence>
<dbReference type="Gene3D" id="1.10.1660.10">
    <property type="match status" value="1"/>
</dbReference>
<dbReference type="Proteomes" id="UP000199494">
    <property type="component" value="Unassembled WGS sequence"/>
</dbReference>
<dbReference type="OrthoDB" id="5242095at2"/>
<dbReference type="GO" id="GO:0003677">
    <property type="term" value="F:DNA binding"/>
    <property type="evidence" value="ECO:0007669"/>
    <property type="project" value="UniProtKB-KW"/>
</dbReference>
<protein>
    <submittedName>
        <fullName evidence="2">MerR HTH family regulatory protein</fullName>
    </submittedName>
</protein>
<proteinExistence type="predicted"/>
<reference evidence="2 3" key="1">
    <citation type="submission" date="2016-10" db="EMBL/GenBank/DDBJ databases">
        <authorList>
            <person name="de Groot N.N."/>
        </authorList>
    </citation>
    <scope>NUCLEOTIDE SEQUENCE [LARGE SCALE GENOMIC DNA]</scope>
    <source>
        <strain evidence="2 3">CGMCC 4.5506</strain>
    </source>
</reference>
<dbReference type="RefSeq" id="WP_091810581.1">
    <property type="nucleotide sequence ID" value="NZ_FMZE01000014.1"/>
</dbReference>
<dbReference type="PANTHER" id="PTHR30204:SF98">
    <property type="entry name" value="HTH-TYPE TRANSCRIPTIONAL REGULATOR ADHR"/>
    <property type="match status" value="1"/>
</dbReference>